<gene>
    <name evidence="3" type="ORF">B842_02780</name>
</gene>
<dbReference type="EMBL" id="CP005286">
    <property type="protein sequence ID" value="AJE32409.1"/>
    <property type="molecule type" value="Genomic_DNA"/>
</dbReference>
<feature type="transmembrane region" description="Helical" evidence="2">
    <location>
        <begin position="7"/>
        <end position="27"/>
    </location>
</feature>
<feature type="region of interest" description="Disordered" evidence="1">
    <location>
        <begin position="61"/>
        <end position="86"/>
    </location>
</feature>
<feature type="compositionally biased region" description="Low complexity" evidence="1">
    <location>
        <begin position="190"/>
        <end position="219"/>
    </location>
</feature>
<name>A0A0B5D9Q0_9CORY</name>
<feature type="compositionally biased region" description="Pro residues" evidence="1">
    <location>
        <begin position="174"/>
        <end position="189"/>
    </location>
</feature>
<dbReference type="STRING" id="1223515.B842_02780"/>
<evidence type="ECO:0000313" key="4">
    <source>
        <dbReference type="Proteomes" id="UP000031524"/>
    </source>
</evidence>
<organism evidence="3 4">
    <name type="scientific">Corynebacterium humireducens NBRC 106098 = DSM 45392</name>
    <dbReference type="NCBI Taxonomy" id="1223515"/>
    <lineage>
        <taxon>Bacteria</taxon>
        <taxon>Bacillati</taxon>
        <taxon>Actinomycetota</taxon>
        <taxon>Actinomycetes</taxon>
        <taxon>Mycobacteriales</taxon>
        <taxon>Corynebacteriaceae</taxon>
        <taxon>Corynebacterium</taxon>
    </lineage>
</organism>
<evidence type="ECO:0000313" key="3">
    <source>
        <dbReference type="EMBL" id="AJE32409.1"/>
    </source>
</evidence>
<accession>A0A0B5D9Q0</accession>
<feature type="compositionally biased region" description="Low complexity" evidence="1">
    <location>
        <begin position="157"/>
        <end position="173"/>
    </location>
</feature>
<proteinExistence type="predicted"/>
<dbReference type="OrthoDB" id="4428192at2"/>
<dbReference type="RefSeq" id="WP_040085076.1">
    <property type="nucleotide sequence ID" value="NZ_BCSU01000016.1"/>
</dbReference>
<keyword evidence="2" id="KW-0472">Membrane</keyword>
<protein>
    <recommendedName>
        <fullName evidence="5">DNA-directed RNA polymerase II subunit</fullName>
    </recommendedName>
</protein>
<evidence type="ECO:0000256" key="1">
    <source>
        <dbReference type="SAM" id="MobiDB-lite"/>
    </source>
</evidence>
<keyword evidence="2" id="KW-0812">Transmembrane</keyword>
<feature type="compositionally biased region" description="Low complexity" evidence="1">
    <location>
        <begin position="131"/>
        <end position="149"/>
    </location>
</feature>
<keyword evidence="2" id="KW-1133">Transmembrane helix</keyword>
<dbReference type="Proteomes" id="UP000031524">
    <property type="component" value="Chromosome"/>
</dbReference>
<dbReference type="AlphaFoldDB" id="A0A0B5D9Q0"/>
<sequence>MNTDTRRVYLFIAVGLMAAGVIGYGVWRAGAPTTPSASDIATATPEVSTLSESAPVALITPTSEPEEVSLEAAPQAPAPPLPDDPFLAPHAIVQAVPSTIAPTTVYRPENIRPVAPTSDTPAEPTELMTQPAETPETPETPDSTAPTEPTDVEETTPTETPVLPGEPGLTPGTPETPEPTLPALSPEPTPESGAASATTEPEPTTPMGPTATEDGDAPAAPSPAEAPAPAPEPEIEQAAVTTAQPSQHVSAGLPPARSS</sequence>
<reference evidence="3 4" key="1">
    <citation type="submission" date="2013-04" db="EMBL/GenBank/DDBJ databases">
        <title>Complete genome sequence of Corynebacterium humireducens DSM 45392(T), isolated from a wastewater-fed microbial fuel cell.</title>
        <authorList>
            <person name="Ruckert C."/>
            <person name="Albersmeier A."/>
            <person name="Kalinowski J."/>
        </authorList>
    </citation>
    <scope>NUCLEOTIDE SEQUENCE [LARGE SCALE GENOMIC DNA]</scope>
    <source>
        <strain evidence="4">MFC-5</strain>
    </source>
</reference>
<feature type="compositionally biased region" description="Polar residues" evidence="1">
    <location>
        <begin position="240"/>
        <end position="249"/>
    </location>
</feature>
<dbReference type="HOGENOM" id="CLU_081795_0_0_11"/>
<evidence type="ECO:0008006" key="5">
    <source>
        <dbReference type="Google" id="ProtNLM"/>
    </source>
</evidence>
<evidence type="ECO:0000256" key="2">
    <source>
        <dbReference type="SAM" id="Phobius"/>
    </source>
</evidence>
<dbReference type="KEGG" id="chm:B842_02780"/>
<feature type="region of interest" description="Disordered" evidence="1">
    <location>
        <begin position="107"/>
        <end position="259"/>
    </location>
</feature>
<keyword evidence="4" id="KW-1185">Reference proteome</keyword>
<feature type="compositionally biased region" description="Pro residues" evidence="1">
    <location>
        <begin position="220"/>
        <end position="232"/>
    </location>
</feature>